<evidence type="ECO:0000256" key="1">
    <source>
        <dbReference type="ARBA" id="ARBA00023002"/>
    </source>
</evidence>
<dbReference type="SUPFAM" id="SSF51430">
    <property type="entry name" value="NAD(P)-linked oxidoreductase"/>
    <property type="match status" value="1"/>
</dbReference>
<dbReference type="Gene3D" id="3.20.20.100">
    <property type="entry name" value="NADP-dependent oxidoreductase domain"/>
    <property type="match status" value="1"/>
</dbReference>
<dbReference type="AlphaFoldDB" id="A0A1G9RAR5"/>
<dbReference type="InterPro" id="IPR050523">
    <property type="entry name" value="AKR_Detox_Biosynth"/>
</dbReference>
<keyword evidence="4" id="KW-1185">Reference proteome</keyword>
<feature type="domain" description="NADP-dependent oxidoreductase" evidence="2">
    <location>
        <begin position="16"/>
        <end position="313"/>
    </location>
</feature>
<accession>A0A1G9RAR5</accession>
<dbReference type="STRING" id="563176.SAMN04488090_2816"/>
<dbReference type="PANTHER" id="PTHR43364:SF6">
    <property type="entry name" value="OXIDOREDUCTASE-RELATED"/>
    <property type="match status" value="1"/>
</dbReference>
<dbReference type="EMBL" id="FNGS01000005">
    <property type="protein sequence ID" value="SDM20318.1"/>
    <property type="molecule type" value="Genomic_DNA"/>
</dbReference>
<dbReference type="Proteomes" id="UP000198901">
    <property type="component" value="Unassembled WGS sequence"/>
</dbReference>
<evidence type="ECO:0000313" key="3">
    <source>
        <dbReference type="EMBL" id="SDM20318.1"/>
    </source>
</evidence>
<name>A0A1G9RAR5_9BACT</name>
<dbReference type="InterPro" id="IPR023210">
    <property type="entry name" value="NADP_OxRdtase_dom"/>
</dbReference>
<evidence type="ECO:0000313" key="4">
    <source>
        <dbReference type="Proteomes" id="UP000198901"/>
    </source>
</evidence>
<dbReference type="GO" id="GO:0005829">
    <property type="term" value="C:cytosol"/>
    <property type="evidence" value="ECO:0007669"/>
    <property type="project" value="UniProtKB-ARBA"/>
</dbReference>
<keyword evidence="1" id="KW-0560">Oxidoreductase</keyword>
<dbReference type="GO" id="GO:0016491">
    <property type="term" value="F:oxidoreductase activity"/>
    <property type="evidence" value="ECO:0007669"/>
    <property type="project" value="UniProtKB-KW"/>
</dbReference>
<dbReference type="InterPro" id="IPR036812">
    <property type="entry name" value="NAD(P)_OxRdtase_dom_sf"/>
</dbReference>
<evidence type="ECO:0000259" key="2">
    <source>
        <dbReference type="Pfam" id="PF00248"/>
    </source>
</evidence>
<organism evidence="3 4">
    <name type="scientific">Siphonobacter aquaeclarae</name>
    <dbReference type="NCBI Taxonomy" id="563176"/>
    <lineage>
        <taxon>Bacteria</taxon>
        <taxon>Pseudomonadati</taxon>
        <taxon>Bacteroidota</taxon>
        <taxon>Cytophagia</taxon>
        <taxon>Cytophagales</taxon>
        <taxon>Cytophagaceae</taxon>
        <taxon>Siphonobacter</taxon>
    </lineage>
</organism>
<dbReference type="OrthoDB" id="9773828at2"/>
<protein>
    <submittedName>
        <fullName evidence="3">Predicted oxidoreductase</fullName>
    </submittedName>
</protein>
<reference evidence="3 4" key="1">
    <citation type="submission" date="2016-10" db="EMBL/GenBank/DDBJ databases">
        <authorList>
            <person name="de Groot N.N."/>
        </authorList>
    </citation>
    <scope>NUCLEOTIDE SEQUENCE [LARGE SCALE GENOMIC DNA]</scope>
    <source>
        <strain evidence="3 4">DSM 21668</strain>
    </source>
</reference>
<dbReference type="FunFam" id="3.20.20.100:FF:000004">
    <property type="entry name" value="Oxidoreductase, aldo/keto reductase"/>
    <property type="match status" value="1"/>
</dbReference>
<dbReference type="PRINTS" id="PR00069">
    <property type="entry name" value="ALDKETRDTASE"/>
</dbReference>
<dbReference type="InterPro" id="IPR020471">
    <property type="entry name" value="AKR"/>
</dbReference>
<dbReference type="PANTHER" id="PTHR43364">
    <property type="entry name" value="NADH-SPECIFIC METHYLGLYOXAL REDUCTASE-RELATED"/>
    <property type="match status" value="1"/>
</dbReference>
<gene>
    <name evidence="3" type="ORF">SAMN04488090_2816</name>
</gene>
<dbReference type="RefSeq" id="WP_093203310.1">
    <property type="nucleotide sequence ID" value="NZ_FNGS01000005.1"/>
</dbReference>
<dbReference type="CDD" id="cd19081">
    <property type="entry name" value="AKR_AKR9C1"/>
    <property type="match status" value="1"/>
</dbReference>
<sequence length="316" mass="34084">MKKTALGSTGLQVAPINLGGNVFGWTLDEKQSFGILDAFQASGFNFIDTADTYSFWVPGNSGGESETIIGNWFKSRGNRSEIVLATKVGYENGVRPADVSKANILKTVEESLRRLQTDYIDLYYTHKDDGFTPVEETLEAHDQLVREGKVRHIGASNLSPENLIASLEYSAKQGKAAYEVYQPHYNLLAREDYETRYAPVIAAHGLAVLPYYSLASGFLTGKYRSEADLGKSPRGGGVKGYLNAKGLSVLKVLDEVAASHGSTPATIALAWLLTRPNIVAPIVSATSLAQLKTLTDAPSVSLTADEITALDAVSTF</sequence>
<dbReference type="Pfam" id="PF00248">
    <property type="entry name" value="Aldo_ket_red"/>
    <property type="match status" value="1"/>
</dbReference>
<proteinExistence type="predicted"/>